<dbReference type="GO" id="GO:0016020">
    <property type="term" value="C:membrane"/>
    <property type="evidence" value="ECO:0007669"/>
    <property type="project" value="UniProtKB-SubCell"/>
</dbReference>
<dbReference type="Pfam" id="PF08263">
    <property type="entry name" value="LRRNT_2"/>
    <property type="match status" value="1"/>
</dbReference>
<dbReference type="InterPro" id="IPR013210">
    <property type="entry name" value="LRR_N_plant-typ"/>
</dbReference>
<evidence type="ECO:0000256" key="8">
    <source>
        <dbReference type="SAM" id="Phobius"/>
    </source>
</evidence>
<keyword evidence="5 8" id="KW-0472">Membrane</keyword>
<evidence type="ECO:0000256" key="1">
    <source>
        <dbReference type="ARBA" id="ARBA00004167"/>
    </source>
</evidence>
<keyword evidence="4" id="KW-0677">Repeat</keyword>
<dbReference type="InterPro" id="IPR032675">
    <property type="entry name" value="LRR_dom_sf"/>
</dbReference>
<reference evidence="11 12" key="1">
    <citation type="submission" date="2020-09" db="EMBL/GenBank/DDBJ databases">
        <authorList>
            <person name="Ashkenazy H."/>
        </authorList>
    </citation>
    <scope>NUCLEOTIDE SEQUENCE [LARGE SCALE GENOMIC DNA]</scope>
    <source>
        <strain evidence="12">cv. Cdm-0</strain>
    </source>
</reference>
<feature type="chain" id="PRO_5028841183" evidence="9">
    <location>
        <begin position="22"/>
        <end position="347"/>
    </location>
</feature>
<accession>A0A7G2EEX0</accession>
<dbReference type="FunFam" id="3.80.10.10:FF:000400">
    <property type="entry name" value="Nuclear pore complex protein NUP107"/>
    <property type="match status" value="1"/>
</dbReference>
<evidence type="ECO:0000259" key="10">
    <source>
        <dbReference type="Pfam" id="PF08263"/>
    </source>
</evidence>
<dbReference type="AlphaFoldDB" id="A0A7G2EEX0"/>
<gene>
    <name evidence="11" type="ORF">AT9943_LOCUS8672</name>
</gene>
<dbReference type="InterPro" id="IPR046959">
    <property type="entry name" value="PRK1-6/SRF4-like"/>
</dbReference>
<feature type="region of interest" description="Disordered" evidence="7">
    <location>
        <begin position="300"/>
        <end position="328"/>
    </location>
</feature>
<feature type="signal peptide" evidence="9">
    <location>
        <begin position="1"/>
        <end position="21"/>
    </location>
</feature>
<evidence type="ECO:0000256" key="9">
    <source>
        <dbReference type="SAM" id="SignalP"/>
    </source>
</evidence>
<evidence type="ECO:0000256" key="5">
    <source>
        <dbReference type="ARBA" id="ARBA00023136"/>
    </source>
</evidence>
<evidence type="ECO:0000256" key="4">
    <source>
        <dbReference type="ARBA" id="ARBA00022737"/>
    </source>
</evidence>
<comment type="subcellular location">
    <subcellularLocation>
        <location evidence="1">Membrane</location>
        <topology evidence="1">Single-pass membrane protein</topology>
    </subcellularLocation>
</comment>
<feature type="transmembrane region" description="Helical" evidence="8">
    <location>
        <begin position="270"/>
        <end position="294"/>
    </location>
</feature>
<dbReference type="SUPFAM" id="SSF52058">
    <property type="entry name" value="L domain-like"/>
    <property type="match status" value="1"/>
</dbReference>
<dbReference type="PANTHER" id="PTHR48007">
    <property type="entry name" value="LEUCINE-RICH REPEAT RECEPTOR-LIKE PROTEIN KINASE PXC1"/>
    <property type="match status" value="1"/>
</dbReference>
<keyword evidence="8" id="KW-1133">Transmembrane helix</keyword>
<protein>
    <submittedName>
        <fullName evidence="11">(thale cress) hypothetical protein</fullName>
    </submittedName>
</protein>
<dbReference type="PANTHER" id="PTHR48007:SF4">
    <property type="entry name" value="LEUCINE-RICH REPEAT RECEPTOR-LIKE PROTEIN KINASE PXC1"/>
    <property type="match status" value="1"/>
</dbReference>
<keyword evidence="6" id="KW-0675">Receptor</keyword>
<evidence type="ECO:0000256" key="6">
    <source>
        <dbReference type="ARBA" id="ARBA00023170"/>
    </source>
</evidence>
<dbReference type="EMBL" id="LR881467">
    <property type="protein sequence ID" value="CAD5320555.1"/>
    <property type="molecule type" value="Genomic_DNA"/>
</dbReference>
<name>A0A7G2EEX0_ARATH</name>
<evidence type="ECO:0000256" key="3">
    <source>
        <dbReference type="ARBA" id="ARBA00022729"/>
    </source>
</evidence>
<keyword evidence="3 9" id="KW-0732">Signal</keyword>
<dbReference type="Pfam" id="PF00560">
    <property type="entry name" value="LRR_1"/>
    <property type="match status" value="2"/>
</dbReference>
<keyword evidence="2" id="KW-0433">Leucine-rich repeat</keyword>
<sequence length="347" mass="37425">MAAKPLLLPLLLLLHLSITLAQNDTNALTLFRLQTDTHGNLAENWTGSDACTSSWQGVSCSPSSHRVTELSLPSLSLRGPLTSLSSLDQLRLLDLHDNRLNGTVSPLTNCKNLRLVYLAGNDLSGEIPKEISFLKRMIRLDLSDNNIRGVIPREILGFTRVLTIRIQNNELTGRIPDFSQMKSLLELNVSFNELHGNVSDGVVKKFGDLSFSGNEGLCGSDPLPVCTITNDPESSNTDQIVPSNPTSIPHSPVSVREPEIHSHRGIKPGIIAAVIGGCVAVIVLVSFGFAFCCGRLDRNGERSKSGSVETGFVGGGEGKRRSSYGEGGESDATIRIVWTLSIFKVLA</sequence>
<dbReference type="Proteomes" id="UP000516314">
    <property type="component" value="Chromosome 2"/>
</dbReference>
<evidence type="ECO:0000256" key="2">
    <source>
        <dbReference type="ARBA" id="ARBA00022614"/>
    </source>
</evidence>
<evidence type="ECO:0000313" key="11">
    <source>
        <dbReference type="EMBL" id="CAD5320555.1"/>
    </source>
</evidence>
<evidence type="ECO:0000256" key="7">
    <source>
        <dbReference type="SAM" id="MobiDB-lite"/>
    </source>
</evidence>
<proteinExistence type="predicted"/>
<evidence type="ECO:0000313" key="12">
    <source>
        <dbReference type="Proteomes" id="UP000516314"/>
    </source>
</evidence>
<organism evidence="11 12">
    <name type="scientific">Arabidopsis thaliana</name>
    <name type="common">Mouse-ear cress</name>
    <dbReference type="NCBI Taxonomy" id="3702"/>
    <lineage>
        <taxon>Eukaryota</taxon>
        <taxon>Viridiplantae</taxon>
        <taxon>Streptophyta</taxon>
        <taxon>Embryophyta</taxon>
        <taxon>Tracheophyta</taxon>
        <taxon>Spermatophyta</taxon>
        <taxon>Magnoliopsida</taxon>
        <taxon>eudicotyledons</taxon>
        <taxon>Gunneridae</taxon>
        <taxon>Pentapetalae</taxon>
        <taxon>rosids</taxon>
        <taxon>malvids</taxon>
        <taxon>Brassicales</taxon>
        <taxon>Brassicaceae</taxon>
        <taxon>Camelineae</taxon>
        <taxon>Arabidopsis</taxon>
    </lineage>
</organism>
<feature type="domain" description="Leucine-rich repeat-containing N-terminal plant-type" evidence="10">
    <location>
        <begin position="22"/>
        <end position="61"/>
    </location>
</feature>
<dbReference type="Gene3D" id="3.80.10.10">
    <property type="entry name" value="Ribonuclease Inhibitor"/>
    <property type="match status" value="2"/>
</dbReference>
<keyword evidence="8" id="KW-0812">Transmembrane</keyword>
<feature type="region of interest" description="Disordered" evidence="7">
    <location>
        <begin position="233"/>
        <end position="254"/>
    </location>
</feature>
<dbReference type="InterPro" id="IPR001611">
    <property type="entry name" value="Leu-rich_rpt"/>
</dbReference>
<feature type="compositionally biased region" description="Polar residues" evidence="7">
    <location>
        <begin position="233"/>
        <end position="249"/>
    </location>
</feature>